<keyword evidence="4" id="KW-0540">Nuclease</keyword>
<dbReference type="InterPro" id="IPR002711">
    <property type="entry name" value="HNH"/>
</dbReference>
<feature type="domain" description="Integrase SAM-like N-terminal" evidence="3">
    <location>
        <begin position="7"/>
        <end position="86"/>
    </location>
</feature>
<dbReference type="InterPro" id="IPR003615">
    <property type="entry name" value="HNH_nuc"/>
</dbReference>
<dbReference type="Pfam" id="PF01844">
    <property type="entry name" value="HNH"/>
    <property type="match status" value="1"/>
</dbReference>
<evidence type="ECO:0000256" key="1">
    <source>
        <dbReference type="ARBA" id="ARBA00023125"/>
    </source>
</evidence>
<keyword evidence="4" id="KW-0255">Endonuclease</keyword>
<feature type="domain" description="HNH" evidence="2">
    <location>
        <begin position="128"/>
        <end position="183"/>
    </location>
</feature>
<evidence type="ECO:0000259" key="2">
    <source>
        <dbReference type="Pfam" id="PF01844"/>
    </source>
</evidence>
<gene>
    <name evidence="4" type="ORF">K3G22_03325</name>
</gene>
<dbReference type="InterPro" id="IPR004107">
    <property type="entry name" value="Integrase_SAM-like_N"/>
</dbReference>
<organism evidence="4 5">
    <name type="scientific">Shewanella putrefaciens</name>
    <name type="common">Pseudomonas putrefaciens</name>
    <dbReference type="NCBI Taxonomy" id="24"/>
    <lineage>
        <taxon>Bacteria</taxon>
        <taxon>Pseudomonadati</taxon>
        <taxon>Pseudomonadota</taxon>
        <taxon>Gammaproteobacteria</taxon>
        <taxon>Alteromonadales</taxon>
        <taxon>Shewanellaceae</taxon>
        <taxon>Shewanella</taxon>
    </lineage>
</organism>
<keyword evidence="5" id="KW-1185">Reference proteome</keyword>
<proteinExistence type="predicted"/>
<dbReference type="Gene3D" id="1.10.150.130">
    <property type="match status" value="1"/>
</dbReference>
<dbReference type="Proteomes" id="UP000827084">
    <property type="component" value="Chromosome"/>
</dbReference>
<dbReference type="Gene3D" id="1.10.30.50">
    <property type="match status" value="1"/>
</dbReference>
<dbReference type="GO" id="GO:0004519">
    <property type="term" value="F:endonuclease activity"/>
    <property type="evidence" value="ECO:0007669"/>
    <property type="project" value="UniProtKB-KW"/>
</dbReference>
<evidence type="ECO:0000313" key="4">
    <source>
        <dbReference type="EMBL" id="QYX74686.1"/>
    </source>
</evidence>
<name>A0ABX8XHH6_SHEPU</name>
<reference evidence="4 5" key="1">
    <citation type="submission" date="2021-08" db="EMBL/GenBank/DDBJ databases">
        <title>Shewanella putrefaciens YZ-J, complete genome.</title>
        <authorList>
            <person name="Yi Z."/>
        </authorList>
    </citation>
    <scope>NUCLEOTIDE SEQUENCE [LARGE SCALE GENOMIC DNA]</scope>
    <source>
        <strain evidence="4 5">YZ-J</strain>
    </source>
</reference>
<evidence type="ECO:0000259" key="3">
    <source>
        <dbReference type="Pfam" id="PF02899"/>
    </source>
</evidence>
<evidence type="ECO:0000313" key="5">
    <source>
        <dbReference type="Proteomes" id="UP000827084"/>
    </source>
</evidence>
<dbReference type="Pfam" id="PF02899">
    <property type="entry name" value="Phage_int_SAM_1"/>
    <property type="match status" value="1"/>
</dbReference>
<keyword evidence="1" id="KW-0238">DNA-binding</keyword>
<protein>
    <submittedName>
        <fullName evidence="4">HNH endonuclease</fullName>
    </submittedName>
</protein>
<keyword evidence="4" id="KW-0378">Hydrolase</keyword>
<dbReference type="EMBL" id="CP080635">
    <property type="protein sequence ID" value="QYX74686.1"/>
    <property type="molecule type" value="Genomic_DNA"/>
</dbReference>
<dbReference type="InterPro" id="IPR010998">
    <property type="entry name" value="Integrase_recombinase_N"/>
</dbReference>
<dbReference type="CDD" id="cd00085">
    <property type="entry name" value="HNHc"/>
    <property type="match status" value="1"/>
</dbReference>
<accession>A0ABX8XHH6</accession>
<sequence>MIESEFEYKSYLRDVRKLAEGTCNSYPTYLNAICNHLRIDISSNSVTNMQDVNDILEHLKVTLADRNYWGNCQSALRAYLAFLENESYNITLYPDEHTEGQSVTIQANCYERNAKARRECIKFHKPICKVCGIDFSEVYGDIGKGFIHVHHVKPLSEIGHSYTVDPVKDLKPVCPNCHAMLHTKRPPLQIEELKRLISSNGT</sequence>